<dbReference type="STRING" id="671987.R0IXF7"/>
<name>R0IXF7_EXST2</name>
<gene>
    <name evidence="6" type="ORF">SETTUDRAFT_127864</name>
</gene>
<feature type="region of interest" description="Disordered" evidence="5">
    <location>
        <begin position="1"/>
        <end position="43"/>
    </location>
</feature>
<dbReference type="HOGENOM" id="CLU_058649_0_1_1"/>
<organism evidence="6 7">
    <name type="scientific">Exserohilum turcicum (strain 28A)</name>
    <name type="common">Northern leaf blight fungus</name>
    <name type="synonym">Setosphaeria turcica</name>
    <dbReference type="NCBI Taxonomy" id="671987"/>
    <lineage>
        <taxon>Eukaryota</taxon>
        <taxon>Fungi</taxon>
        <taxon>Dikarya</taxon>
        <taxon>Ascomycota</taxon>
        <taxon>Pezizomycotina</taxon>
        <taxon>Dothideomycetes</taxon>
        <taxon>Pleosporomycetidae</taxon>
        <taxon>Pleosporales</taxon>
        <taxon>Pleosporineae</taxon>
        <taxon>Pleosporaceae</taxon>
        <taxon>Exserohilum</taxon>
    </lineage>
</organism>
<evidence type="ECO:0008006" key="8">
    <source>
        <dbReference type="Google" id="ProtNLM"/>
    </source>
</evidence>
<dbReference type="Pfam" id="PF06058">
    <property type="entry name" value="DCP1"/>
    <property type="match status" value="1"/>
</dbReference>
<comment type="similarity">
    <text evidence="2">Belongs to the DCP1 family.</text>
</comment>
<evidence type="ECO:0000256" key="3">
    <source>
        <dbReference type="ARBA" id="ARBA00022490"/>
    </source>
</evidence>
<dbReference type="CDD" id="cd13182">
    <property type="entry name" value="EVH1-like_Dcp1"/>
    <property type="match status" value="1"/>
</dbReference>
<protein>
    <recommendedName>
        <fullName evidence="8">PH domain-like protein</fullName>
    </recommendedName>
</protein>
<dbReference type="InterPro" id="IPR010334">
    <property type="entry name" value="Dcp1"/>
</dbReference>
<keyword evidence="4" id="KW-0507">mRNA processing</keyword>
<dbReference type="AlphaFoldDB" id="R0IXF7"/>
<dbReference type="Proteomes" id="UP000016935">
    <property type="component" value="Unassembled WGS sequence"/>
</dbReference>
<reference evidence="6 7" key="1">
    <citation type="journal article" date="2012" name="PLoS Pathog.">
        <title>Diverse lifestyles and strategies of plant pathogenesis encoded in the genomes of eighteen Dothideomycetes fungi.</title>
        <authorList>
            <person name="Ohm R.A."/>
            <person name="Feau N."/>
            <person name="Henrissat B."/>
            <person name="Schoch C.L."/>
            <person name="Horwitz B.A."/>
            <person name="Barry K.W."/>
            <person name="Condon B.J."/>
            <person name="Copeland A.C."/>
            <person name="Dhillon B."/>
            <person name="Glaser F."/>
            <person name="Hesse C.N."/>
            <person name="Kosti I."/>
            <person name="LaButti K."/>
            <person name="Lindquist E.A."/>
            <person name="Lucas S."/>
            <person name="Salamov A.A."/>
            <person name="Bradshaw R.E."/>
            <person name="Ciuffetti L."/>
            <person name="Hamelin R.C."/>
            <person name="Kema G.H.J."/>
            <person name="Lawrence C."/>
            <person name="Scott J.A."/>
            <person name="Spatafora J.W."/>
            <person name="Turgeon B.G."/>
            <person name="de Wit P.J.G.M."/>
            <person name="Zhong S."/>
            <person name="Goodwin S.B."/>
            <person name="Grigoriev I.V."/>
        </authorList>
    </citation>
    <scope>NUCLEOTIDE SEQUENCE [LARGE SCALE GENOMIC DNA]</scope>
    <source>
        <strain evidence="7">28A</strain>
    </source>
</reference>
<keyword evidence="7" id="KW-1185">Reference proteome</keyword>
<dbReference type="GO" id="GO:0000290">
    <property type="term" value="P:deadenylation-dependent decapping of nuclear-transcribed mRNA"/>
    <property type="evidence" value="ECO:0007669"/>
    <property type="project" value="InterPro"/>
</dbReference>
<comment type="subcellular location">
    <subcellularLocation>
        <location evidence="1">Cytoplasm</location>
    </subcellularLocation>
</comment>
<dbReference type="PANTHER" id="PTHR16290:SF0">
    <property type="entry name" value="DECAPPING PROTEIN 1, ISOFORM A"/>
    <property type="match status" value="1"/>
</dbReference>
<evidence type="ECO:0000313" key="7">
    <source>
        <dbReference type="Proteomes" id="UP000016935"/>
    </source>
</evidence>
<dbReference type="GO" id="GO:0003729">
    <property type="term" value="F:mRNA binding"/>
    <property type="evidence" value="ECO:0007669"/>
    <property type="project" value="TreeGrafter"/>
</dbReference>
<dbReference type="GO" id="GO:0008047">
    <property type="term" value="F:enzyme activator activity"/>
    <property type="evidence" value="ECO:0007669"/>
    <property type="project" value="InterPro"/>
</dbReference>
<dbReference type="InterPro" id="IPR011993">
    <property type="entry name" value="PH-like_dom_sf"/>
</dbReference>
<keyword evidence="3" id="KW-0963">Cytoplasm</keyword>
<dbReference type="OrthoDB" id="440673at2759"/>
<dbReference type="EMBL" id="KB908515">
    <property type="protein sequence ID" value="EOA89261.1"/>
    <property type="molecule type" value="Genomic_DNA"/>
</dbReference>
<sequence>MAPHRKARAGQPQQAQQQQPPPQPSDYETDAPPAVDVPLPPPRSNEELNFSVLRRQCPDLVAIEHVTPYAALYTFNLETQQWEKMGIEGTLFICQLTPSHEGAERYCAIILNRRGLDNFYQELTSSEDMEISDPYVIIQGDQVYGIWIFADPPPSSTANCRIETAAKMMAVADRARISRDALLPPSQAAPPGEADSSVPMGRQLSLRELFGQQREQDADFSLHHHDSHSLPSMQQHQQRHMSPSVAAPAHTDVLGQLFLKAKQNHNGLD</sequence>
<accession>R0IXF7</accession>
<dbReference type="RefSeq" id="XP_008023083.1">
    <property type="nucleotide sequence ID" value="XM_008024892.1"/>
</dbReference>
<evidence type="ECO:0000256" key="2">
    <source>
        <dbReference type="ARBA" id="ARBA00008778"/>
    </source>
</evidence>
<evidence type="ECO:0000256" key="5">
    <source>
        <dbReference type="SAM" id="MobiDB-lite"/>
    </source>
</evidence>
<dbReference type="GO" id="GO:0031087">
    <property type="term" value="P:deadenylation-independent decapping of nuclear-transcribed mRNA"/>
    <property type="evidence" value="ECO:0007669"/>
    <property type="project" value="TreeGrafter"/>
</dbReference>
<dbReference type="GO" id="GO:0006397">
    <property type="term" value="P:mRNA processing"/>
    <property type="evidence" value="ECO:0007669"/>
    <property type="project" value="UniProtKB-KW"/>
</dbReference>
<proteinExistence type="inferred from homology"/>
<evidence type="ECO:0000256" key="1">
    <source>
        <dbReference type="ARBA" id="ARBA00004496"/>
    </source>
</evidence>
<evidence type="ECO:0000313" key="6">
    <source>
        <dbReference type="EMBL" id="EOA89261.1"/>
    </source>
</evidence>
<evidence type="ECO:0000256" key="4">
    <source>
        <dbReference type="ARBA" id="ARBA00022664"/>
    </source>
</evidence>
<dbReference type="PANTHER" id="PTHR16290">
    <property type="entry name" value="TRANSCRIPTION FACTOR SMIF DECAPPING ENZYME DCP1"/>
    <property type="match status" value="1"/>
</dbReference>
<dbReference type="GeneID" id="19396030"/>
<dbReference type="SUPFAM" id="SSF50729">
    <property type="entry name" value="PH domain-like"/>
    <property type="match status" value="1"/>
</dbReference>
<reference evidence="6 7" key="2">
    <citation type="journal article" date="2013" name="PLoS Genet.">
        <title>Comparative genome structure, secondary metabolite, and effector coding capacity across Cochliobolus pathogens.</title>
        <authorList>
            <person name="Condon B.J."/>
            <person name="Leng Y."/>
            <person name="Wu D."/>
            <person name="Bushley K.E."/>
            <person name="Ohm R.A."/>
            <person name="Otillar R."/>
            <person name="Martin J."/>
            <person name="Schackwitz W."/>
            <person name="Grimwood J."/>
            <person name="MohdZainudin N."/>
            <person name="Xue C."/>
            <person name="Wang R."/>
            <person name="Manning V.A."/>
            <person name="Dhillon B."/>
            <person name="Tu Z.J."/>
            <person name="Steffenson B.J."/>
            <person name="Salamov A."/>
            <person name="Sun H."/>
            <person name="Lowry S."/>
            <person name="LaButti K."/>
            <person name="Han J."/>
            <person name="Copeland A."/>
            <person name="Lindquist E."/>
            <person name="Barry K."/>
            <person name="Schmutz J."/>
            <person name="Baker S.E."/>
            <person name="Ciuffetti L.M."/>
            <person name="Grigoriev I.V."/>
            <person name="Zhong S."/>
            <person name="Turgeon B.G."/>
        </authorList>
    </citation>
    <scope>NUCLEOTIDE SEQUENCE [LARGE SCALE GENOMIC DNA]</scope>
    <source>
        <strain evidence="7">28A</strain>
    </source>
</reference>
<feature type="region of interest" description="Disordered" evidence="5">
    <location>
        <begin position="223"/>
        <end position="245"/>
    </location>
</feature>
<dbReference type="GO" id="GO:0000932">
    <property type="term" value="C:P-body"/>
    <property type="evidence" value="ECO:0007669"/>
    <property type="project" value="TreeGrafter"/>
</dbReference>
<dbReference type="Gene3D" id="2.30.29.30">
    <property type="entry name" value="Pleckstrin-homology domain (PH domain)/Phosphotyrosine-binding domain (PTB)"/>
    <property type="match status" value="1"/>
</dbReference>
<dbReference type="eggNOG" id="KOG2868">
    <property type="taxonomic scope" value="Eukaryota"/>
</dbReference>